<keyword evidence="5" id="KW-0809">Transit peptide</keyword>
<protein>
    <recommendedName>
        <fullName evidence="9">Magnesium transporter</fullName>
    </recommendedName>
</protein>
<organism evidence="10 11">
    <name type="scientific">Blastocystis sp. subtype 1 (strain ATCC 50177 / NandII)</name>
    <dbReference type="NCBI Taxonomy" id="478820"/>
    <lineage>
        <taxon>Eukaryota</taxon>
        <taxon>Sar</taxon>
        <taxon>Stramenopiles</taxon>
        <taxon>Bigyra</taxon>
        <taxon>Opalozoa</taxon>
        <taxon>Opalinata</taxon>
        <taxon>Blastocystidae</taxon>
        <taxon>Blastocystis</taxon>
    </lineage>
</organism>
<comment type="similarity">
    <text evidence="9">Belongs to the CorA metal ion transporter (MIT) (TC 1.A.35) family.</text>
</comment>
<dbReference type="Proteomes" id="UP000078348">
    <property type="component" value="Unassembled WGS sequence"/>
</dbReference>
<dbReference type="InterPro" id="IPR039204">
    <property type="entry name" value="MRS2-like"/>
</dbReference>
<reference evidence="10 11" key="1">
    <citation type="submission" date="2016-05" db="EMBL/GenBank/DDBJ databases">
        <title>Nuclear genome of Blastocystis sp. subtype 1 NandII.</title>
        <authorList>
            <person name="Gentekaki E."/>
            <person name="Curtis B."/>
            <person name="Stairs C."/>
            <person name="Eme L."/>
            <person name="Herman E."/>
            <person name="Klimes V."/>
            <person name="Arias M.C."/>
            <person name="Elias M."/>
            <person name="Hilliou F."/>
            <person name="Klute M."/>
            <person name="Malik S.-B."/>
            <person name="Pightling A."/>
            <person name="Rachubinski R."/>
            <person name="Salas D."/>
            <person name="Schlacht A."/>
            <person name="Suga H."/>
            <person name="Archibald J."/>
            <person name="Ball S.G."/>
            <person name="Clark G."/>
            <person name="Dacks J."/>
            <person name="Van Der Giezen M."/>
            <person name="Tsaousis A."/>
            <person name="Roger A."/>
        </authorList>
    </citation>
    <scope>NUCLEOTIDE SEQUENCE [LARGE SCALE GENOMIC DNA]</scope>
    <source>
        <strain evidence="11">ATCC 50177 / NandII</strain>
    </source>
</reference>
<evidence type="ECO:0000256" key="3">
    <source>
        <dbReference type="ARBA" id="ARBA00022692"/>
    </source>
</evidence>
<keyword evidence="9" id="KW-0999">Mitochondrion inner membrane</keyword>
<proteinExistence type="inferred from homology"/>
<keyword evidence="3 9" id="KW-0812">Transmembrane</keyword>
<keyword evidence="6 9" id="KW-1133">Transmembrane helix</keyword>
<dbReference type="PANTHER" id="PTHR13890:SF0">
    <property type="entry name" value="MAGNESIUM TRANSPORTER MRS2 HOMOLOG, MITOCHONDRIAL"/>
    <property type="match status" value="1"/>
</dbReference>
<dbReference type="EMBL" id="LXWW01000089">
    <property type="protein sequence ID" value="OAO16308.1"/>
    <property type="molecule type" value="Genomic_DNA"/>
</dbReference>
<evidence type="ECO:0000256" key="1">
    <source>
        <dbReference type="ARBA" id="ARBA00004141"/>
    </source>
</evidence>
<evidence type="ECO:0000256" key="9">
    <source>
        <dbReference type="RuleBase" id="RU366042"/>
    </source>
</evidence>
<keyword evidence="8 9" id="KW-0472">Membrane</keyword>
<name>A0A196SH07_BLAHN</name>
<comment type="subcellular location">
    <subcellularLocation>
        <location evidence="1">Membrane</location>
        <topology evidence="1">Multi-pass membrane protein</topology>
    </subcellularLocation>
    <subcellularLocation>
        <location evidence="9">Mitochondrion inner membrane</location>
        <topology evidence="9">Multi-pass membrane protein</topology>
    </subcellularLocation>
</comment>
<feature type="transmembrane region" description="Helical" evidence="9">
    <location>
        <begin position="321"/>
        <end position="343"/>
    </location>
</feature>
<dbReference type="GO" id="GO:0015095">
    <property type="term" value="F:magnesium ion transmembrane transporter activity"/>
    <property type="evidence" value="ECO:0007669"/>
    <property type="project" value="TreeGrafter"/>
</dbReference>
<accession>A0A196SH07</accession>
<keyword evidence="4 9" id="KW-0460">Magnesium</keyword>
<keyword evidence="9" id="KW-0496">Mitochondrion</keyword>
<evidence type="ECO:0000256" key="4">
    <source>
        <dbReference type="ARBA" id="ARBA00022842"/>
    </source>
</evidence>
<evidence type="ECO:0000256" key="6">
    <source>
        <dbReference type="ARBA" id="ARBA00022989"/>
    </source>
</evidence>
<dbReference type="CDD" id="cd12823">
    <property type="entry name" value="Mrs2_Mfm1p-like"/>
    <property type="match status" value="1"/>
</dbReference>
<keyword evidence="11" id="KW-1185">Reference proteome</keyword>
<dbReference type="Pfam" id="PF22099">
    <property type="entry name" value="MRS2-like"/>
    <property type="match status" value="1"/>
</dbReference>
<dbReference type="Gene3D" id="1.20.58.340">
    <property type="entry name" value="Magnesium transport protein CorA, transmembrane region"/>
    <property type="match status" value="1"/>
</dbReference>
<dbReference type="STRING" id="478820.A0A196SH07"/>
<dbReference type="GO" id="GO:0005743">
    <property type="term" value="C:mitochondrial inner membrane"/>
    <property type="evidence" value="ECO:0007669"/>
    <property type="project" value="UniProtKB-SubCell"/>
</dbReference>
<evidence type="ECO:0000256" key="8">
    <source>
        <dbReference type="ARBA" id="ARBA00023136"/>
    </source>
</evidence>
<dbReference type="AlphaFoldDB" id="A0A196SH07"/>
<keyword evidence="7 9" id="KW-0406">Ion transport</keyword>
<evidence type="ECO:0000256" key="2">
    <source>
        <dbReference type="ARBA" id="ARBA00022448"/>
    </source>
</evidence>
<evidence type="ECO:0000256" key="5">
    <source>
        <dbReference type="ARBA" id="ARBA00022946"/>
    </source>
</evidence>
<dbReference type="OrthoDB" id="10251508at2759"/>
<dbReference type="Gene3D" id="2.40.128.330">
    <property type="match status" value="1"/>
</dbReference>
<comment type="caution">
    <text evidence="10">The sequence shown here is derived from an EMBL/GenBank/DDBJ whole genome shotgun (WGS) entry which is preliminary data.</text>
</comment>
<evidence type="ECO:0000256" key="7">
    <source>
        <dbReference type="ARBA" id="ARBA00023065"/>
    </source>
</evidence>
<dbReference type="PANTHER" id="PTHR13890">
    <property type="entry name" value="RNA SPLICING PROTEIN MRS2, MITOCHONDRIAL"/>
    <property type="match status" value="1"/>
</dbReference>
<sequence>MHGKQNRGNPREGEMQFLSHHLFQGRQRVLQYLTVGKALSARSFSIRLVRGSSSNYSKGAMNKSLVSDDSLFKSYEIYANGEIVQKMCSMPSLMTEYALHGRDFLAIHPGTHRTTPCILARQKAILVNLNSIRSIISDESMIIFNIDNPFISKISRDIADYIRIESRRFGGSFPFELQALEGVLILYSDHLYNKLDSYQHMAHKLLYTTDNYTNFDVYQEIHPLKVRLGHLQDNSEAIAKCIQDIISSDEDMLELLLTQKNKLGHLPPMEMHLSVELLLENYFRRYTDIARQCDMHLEDIEGKQQLAAISMDNYRNKILNLNLSLGIAEVSIALGTFLTSVFGMNLHSGLETANYMFYGMAGLAACSCAMLYSFFQLRNRTMRKTPLKRETAAKYLSNLFRGIDNFDTIFMDYMSNTFASDQDSIRMTDFFKIANSILRRELSQEEKDKLYELIPSSNGMVEKVKILSLIYRVSDRVS</sequence>
<evidence type="ECO:0000313" key="10">
    <source>
        <dbReference type="EMBL" id="OAO16308.1"/>
    </source>
</evidence>
<evidence type="ECO:0000313" key="11">
    <source>
        <dbReference type="Proteomes" id="UP000078348"/>
    </source>
</evidence>
<gene>
    <name evidence="10" type="ORF">AV274_1958</name>
</gene>
<feature type="transmembrane region" description="Helical" evidence="9">
    <location>
        <begin position="355"/>
        <end position="375"/>
    </location>
</feature>
<keyword evidence="2 9" id="KW-0813">Transport</keyword>